<organism evidence="6 7">
    <name type="scientific">Amycolatopsis tolypomycina</name>
    <dbReference type="NCBI Taxonomy" id="208445"/>
    <lineage>
        <taxon>Bacteria</taxon>
        <taxon>Bacillati</taxon>
        <taxon>Actinomycetota</taxon>
        <taxon>Actinomycetes</taxon>
        <taxon>Pseudonocardiales</taxon>
        <taxon>Pseudonocardiaceae</taxon>
        <taxon>Amycolatopsis</taxon>
    </lineage>
</organism>
<keyword evidence="1" id="KW-0805">Transcription regulation</keyword>
<dbReference type="InterPro" id="IPR036271">
    <property type="entry name" value="Tet_transcr_reg_TetR-rel_C_sf"/>
</dbReference>
<feature type="domain" description="HTH-type transcriptional regulator MT1864/Rv1816-like C-terminal" evidence="5">
    <location>
        <begin position="86"/>
        <end position="182"/>
    </location>
</feature>
<keyword evidence="2 6" id="KW-0238">DNA-binding</keyword>
<sequence>MTQGQRRVRDRTERAQRIVTAARELAEAEGWDAVTTRKLAALIEYSQPVLYSHFPDGKDAIMAAAALEGFAELAAALAEAREGGIAGIAAAYVAFAEAKPALYDAMFTLASELRFAQDDTPEVMKANFAELLGVIEPVAGRQDAGVLTEVFWSTLHGLVTLDRGHRLSPENRDERLALVVARFGAHQERSLTSPTAD</sequence>
<evidence type="ECO:0000259" key="5">
    <source>
        <dbReference type="Pfam" id="PF13305"/>
    </source>
</evidence>
<dbReference type="AlphaFoldDB" id="A0A1H4YJ59"/>
<reference evidence="7" key="1">
    <citation type="submission" date="2016-10" db="EMBL/GenBank/DDBJ databases">
        <authorList>
            <person name="Varghese N."/>
            <person name="Submissions S."/>
        </authorList>
    </citation>
    <scope>NUCLEOTIDE SEQUENCE [LARGE SCALE GENOMIC DNA]</scope>
    <source>
        <strain evidence="7">DSM 44544</strain>
    </source>
</reference>
<dbReference type="RefSeq" id="WP_091314993.1">
    <property type="nucleotide sequence ID" value="NZ_FNSO01000004.1"/>
</dbReference>
<dbReference type="GO" id="GO:0000976">
    <property type="term" value="F:transcription cis-regulatory region binding"/>
    <property type="evidence" value="ECO:0007669"/>
    <property type="project" value="TreeGrafter"/>
</dbReference>
<dbReference type="SUPFAM" id="SSF48498">
    <property type="entry name" value="Tetracyclin repressor-like, C-terminal domain"/>
    <property type="match status" value="1"/>
</dbReference>
<evidence type="ECO:0000256" key="1">
    <source>
        <dbReference type="ARBA" id="ARBA00023015"/>
    </source>
</evidence>
<dbReference type="Pfam" id="PF00440">
    <property type="entry name" value="TetR_N"/>
    <property type="match status" value="1"/>
</dbReference>
<dbReference type="EMBL" id="FNSO01000004">
    <property type="protein sequence ID" value="SED17979.1"/>
    <property type="molecule type" value="Genomic_DNA"/>
</dbReference>
<dbReference type="OrthoDB" id="4641396at2"/>
<dbReference type="InterPro" id="IPR001647">
    <property type="entry name" value="HTH_TetR"/>
</dbReference>
<keyword evidence="7" id="KW-1185">Reference proteome</keyword>
<dbReference type="InterPro" id="IPR009057">
    <property type="entry name" value="Homeodomain-like_sf"/>
</dbReference>
<gene>
    <name evidence="6" type="ORF">SAMN04489727_6763</name>
</gene>
<dbReference type="STRING" id="208445.SAMN04489727_6763"/>
<dbReference type="PANTHER" id="PTHR30055:SF234">
    <property type="entry name" value="HTH-TYPE TRANSCRIPTIONAL REGULATOR BETI"/>
    <property type="match status" value="1"/>
</dbReference>
<evidence type="ECO:0000313" key="7">
    <source>
        <dbReference type="Proteomes" id="UP000199622"/>
    </source>
</evidence>
<dbReference type="Gene3D" id="1.10.357.10">
    <property type="entry name" value="Tetracycline Repressor, domain 2"/>
    <property type="match status" value="1"/>
</dbReference>
<dbReference type="SUPFAM" id="SSF46689">
    <property type="entry name" value="Homeodomain-like"/>
    <property type="match status" value="1"/>
</dbReference>
<dbReference type="GO" id="GO:0003700">
    <property type="term" value="F:DNA-binding transcription factor activity"/>
    <property type="evidence" value="ECO:0007669"/>
    <property type="project" value="TreeGrafter"/>
</dbReference>
<dbReference type="Pfam" id="PF13305">
    <property type="entry name" value="TetR_C_33"/>
    <property type="match status" value="1"/>
</dbReference>
<protein>
    <submittedName>
        <fullName evidence="6">DNA-binding transcriptional regulator YbjK</fullName>
    </submittedName>
</protein>
<dbReference type="InterPro" id="IPR050109">
    <property type="entry name" value="HTH-type_TetR-like_transc_reg"/>
</dbReference>
<evidence type="ECO:0000256" key="2">
    <source>
        <dbReference type="ARBA" id="ARBA00023125"/>
    </source>
</evidence>
<accession>A0A1H4YJ59</accession>
<feature type="domain" description="HTH tetR-type" evidence="4">
    <location>
        <begin position="18"/>
        <end position="65"/>
    </location>
</feature>
<keyword evidence="3" id="KW-0804">Transcription</keyword>
<evidence type="ECO:0000259" key="4">
    <source>
        <dbReference type="Pfam" id="PF00440"/>
    </source>
</evidence>
<proteinExistence type="predicted"/>
<dbReference type="PANTHER" id="PTHR30055">
    <property type="entry name" value="HTH-TYPE TRANSCRIPTIONAL REGULATOR RUTR"/>
    <property type="match status" value="1"/>
</dbReference>
<dbReference type="InterPro" id="IPR025996">
    <property type="entry name" value="MT1864/Rv1816-like_C"/>
</dbReference>
<evidence type="ECO:0000256" key="3">
    <source>
        <dbReference type="ARBA" id="ARBA00023163"/>
    </source>
</evidence>
<name>A0A1H4YJ59_9PSEU</name>
<evidence type="ECO:0000313" key="6">
    <source>
        <dbReference type="EMBL" id="SED17979.1"/>
    </source>
</evidence>
<dbReference type="Proteomes" id="UP000199622">
    <property type="component" value="Unassembled WGS sequence"/>
</dbReference>